<reference evidence="1 2" key="1">
    <citation type="submission" date="2013-07" db="EMBL/GenBank/DDBJ databases">
        <authorList>
            <person name="Genoscope - CEA"/>
        </authorList>
    </citation>
    <scope>NUCLEOTIDE SEQUENCE [LARGE SCALE GENOMIC DNA]</scope>
    <source>
        <strain evidence="1 2">G6</strain>
    </source>
</reference>
<dbReference type="STRING" id="1354304.XPG1_0085"/>
<evidence type="ECO:0000313" key="2">
    <source>
        <dbReference type="Proteomes" id="UP000032735"/>
    </source>
</evidence>
<dbReference type="Proteomes" id="UP000032735">
    <property type="component" value="Chromosome"/>
</dbReference>
<protein>
    <submittedName>
        <fullName evidence="1">Uncharacterized protein</fullName>
    </submittedName>
</protein>
<dbReference type="HOGENOM" id="CLU_2978296_0_0_6"/>
<dbReference type="AlphaFoldDB" id="A0A068R106"/>
<evidence type="ECO:0000313" key="1">
    <source>
        <dbReference type="EMBL" id="CDG19740.1"/>
    </source>
</evidence>
<dbReference type="KEGG" id="xpo:XPG1_0085"/>
<keyword evidence="2" id="KW-1185">Reference proteome</keyword>
<name>A0A068R106_9GAMM</name>
<sequence length="58" mass="6553">MYRLGGRLTIHEGAGSKLKKSLAYVQTETTPRHKPVFHTQIPEKKSGDFFESFSTLSI</sequence>
<gene>
    <name evidence="1" type="ORF">XPG1_0085</name>
</gene>
<proteinExistence type="predicted"/>
<organism evidence="1 2">
    <name type="scientific">Xenorhabdus poinarii G6</name>
    <dbReference type="NCBI Taxonomy" id="1354304"/>
    <lineage>
        <taxon>Bacteria</taxon>
        <taxon>Pseudomonadati</taxon>
        <taxon>Pseudomonadota</taxon>
        <taxon>Gammaproteobacteria</taxon>
        <taxon>Enterobacterales</taxon>
        <taxon>Morganellaceae</taxon>
        <taxon>Xenorhabdus</taxon>
    </lineage>
</organism>
<accession>A0A068R106</accession>
<dbReference type="EMBL" id="FO704551">
    <property type="protein sequence ID" value="CDG19740.1"/>
    <property type="molecule type" value="Genomic_DNA"/>
</dbReference>